<protein>
    <submittedName>
        <fullName evidence="3">Primosomal protein DnaI</fullName>
    </submittedName>
</protein>
<evidence type="ECO:0000259" key="2">
    <source>
        <dbReference type="Pfam" id="PF07319"/>
    </source>
</evidence>
<evidence type="ECO:0000313" key="4">
    <source>
        <dbReference type="Proteomes" id="UP000831495"/>
    </source>
</evidence>
<dbReference type="NCBIfam" id="NF006505">
    <property type="entry name" value="PRK08939.1"/>
    <property type="match status" value="1"/>
</dbReference>
<reference evidence="3" key="1">
    <citation type="journal article" date="2022" name="Int. J. Syst. Evol. Microbiol.">
        <title>Apilactobacillus apisilvae sp. nov., Nicolia spurrieriana gen. nov. sp. nov., Bombilactobacillus folatiphilus sp. nov. and Bombilactobacillus thymidiniphilus sp. nov., four new lactic acid bacterial isolates from stingless bees Tetragonula carbonaria and Austroplebeia australis.</title>
        <authorList>
            <person name="Oliphant S.A."/>
            <person name="Watson-Haigh N.S."/>
            <person name="Sumby K.M."/>
            <person name="Gardner J."/>
            <person name="Groom S."/>
            <person name="Jiranek V."/>
        </authorList>
    </citation>
    <scope>NUCLEOTIDE SEQUENCE</scope>
    <source>
        <strain evidence="3">SG4_D2</strain>
    </source>
</reference>
<dbReference type="Gene3D" id="3.40.50.300">
    <property type="entry name" value="P-loop containing nucleotide triphosphate hydrolases"/>
    <property type="match status" value="1"/>
</dbReference>
<dbReference type="InterPro" id="IPR009928">
    <property type="entry name" value="DnaI_N"/>
</dbReference>
<organism evidence="3 4">
    <name type="scientific">Bombilactobacillus folatiphilus</name>
    <dbReference type="NCBI Taxonomy" id="2923362"/>
    <lineage>
        <taxon>Bacteria</taxon>
        <taxon>Bacillati</taxon>
        <taxon>Bacillota</taxon>
        <taxon>Bacilli</taxon>
        <taxon>Lactobacillales</taxon>
        <taxon>Lactobacillaceae</taxon>
        <taxon>Bombilactobacillus</taxon>
    </lineage>
</organism>
<dbReference type="CDD" id="cd00009">
    <property type="entry name" value="AAA"/>
    <property type="match status" value="1"/>
</dbReference>
<dbReference type="Pfam" id="PF00308">
    <property type="entry name" value="Bac_DnaA"/>
    <property type="match status" value="1"/>
</dbReference>
<dbReference type="Proteomes" id="UP000831495">
    <property type="component" value="Chromosome"/>
</dbReference>
<name>A0ABY4PAL8_9LACO</name>
<dbReference type="EMBL" id="CP093366">
    <property type="protein sequence ID" value="UQS82650.1"/>
    <property type="molecule type" value="Genomic_DNA"/>
</dbReference>
<feature type="domain" description="Primosomal DnaI N-terminal" evidence="2">
    <location>
        <begin position="1"/>
        <end position="89"/>
    </location>
</feature>
<accession>A0ABY4PAL8</accession>
<dbReference type="Pfam" id="PF07319">
    <property type="entry name" value="DnaI_N"/>
    <property type="match status" value="1"/>
</dbReference>
<proteinExistence type="predicted"/>
<evidence type="ECO:0000259" key="1">
    <source>
        <dbReference type="Pfam" id="PF00308"/>
    </source>
</evidence>
<dbReference type="InterPro" id="IPR027417">
    <property type="entry name" value="P-loop_NTPase"/>
</dbReference>
<dbReference type="InterPro" id="IPR013317">
    <property type="entry name" value="DnaA_dom"/>
</dbReference>
<evidence type="ECO:0000313" key="3">
    <source>
        <dbReference type="EMBL" id="UQS82650.1"/>
    </source>
</evidence>
<dbReference type="PANTHER" id="PTHR30050">
    <property type="entry name" value="CHROMOSOMAL REPLICATION INITIATOR PROTEIN DNAA"/>
    <property type="match status" value="1"/>
</dbReference>
<keyword evidence="4" id="KW-1185">Reference proteome</keyword>
<dbReference type="SUPFAM" id="SSF52540">
    <property type="entry name" value="P-loop containing nucleoside triphosphate hydrolases"/>
    <property type="match status" value="1"/>
</dbReference>
<feature type="domain" description="Chromosomal replication initiator protein DnaA ATPAse" evidence="1">
    <location>
        <begin position="127"/>
        <end position="235"/>
    </location>
</feature>
<sequence>MEKLSQSLSRIIKDRKWQDQYQDLLAQAVKDPDVQQFLQEHQAQVNEAILQQGLDAIYEFVQAKKHMNAFAAGYQPRLIFKNRAIQVSYEPDQELIAHKEQQRFEQNFMTIDMSSDIKQADLTAFAQGASGRQNALAAAYRFVIDYTTKPQFTPGLYLSGDFGIGKTYLLAAIAKELVQNQVAVLLIHFPTFTVQMKNAIHDNSVLSRIDQIKTVPILMLDDIGADSLSSWIRDEVLGVILQYRMQEQLPTFFSSNFAMKDLEKHLTINQRGDQEPIKAARIMERVRYLSHEVILSGPNRRFEK</sequence>
<dbReference type="RefSeq" id="WP_249514928.1">
    <property type="nucleotide sequence ID" value="NZ_CP093366.1"/>
</dbReference>
<dbReference type="PANTHER" id="PTHR30050:SF8">
    <property type="entry name" value="PRIMOSOMAL PROTEIN DNAI"/>
    <property type="match status" value="1"/>
</dbReference>
<gene>
    <name evidence="3" type="primary">dnaI</name>
    <name evidence="3" type="ORF">MOO45_03115</name>
</gene>